<feature type="region of interest" description="Disordered" evidence="1">
    <location>
        <begin position="25"/>
        <end position="57"/>
    </location>
</feature>
<accession>A0A9X5I5P1</accession>
<feature type="signal peptide" evidence="2">
    <location>
        <begin position="1"/>
        <end position="22"/>
    </location>
</feature>
<dbReference type="RefSeq" id="WP_039713365.1">
    <property type="nucleotide sequence ID" value="NZ_JTJC03000003.1"/>
</dbReference>
<protein>
    <submittedName>
        <fullName evidence="3">Uncharacterized protein</fullName>
    </submittedName>
</protein>
<name>A0A9X5I5P1_9CYAN</name>
<feature type="compositionally biased region" description="Polar residues" evidence="1">
    <location>
        <begin position="25"/>
        <end position="34"/>
    </location>
</feature>
<feature type="chain" id="PRO_5040806784" evidence="2">
    <location>
        <begin position="23"/>
        <end position="138"/>
    </location>
</feature>
<reference evidence="3 4" key="1">
    <citation type="journal article" date="2015" name="Genome Announc.">
        <title>Draft Genome Sequence of the Terrestrial Cyanobacterium Scytonema millei VB511283, Isolated from Eastern India.</title>
        <authorList>
            <person name="Sen D."/>
            <person name="Chandrababunaidu M.M."/>
            <person name="Singh D."/>
            <person name="Sanghi N."/>
            <person name="Ghorai A."/>
            <person name="Mishra G.P."/>
            <person name="Madduluri M."/>
            <person name="Adhikary S.P."/>
            <person name="Tripathy S."/>
        </authorList>
    </citation>
    <scope>NUCLEOTIDE SEQUENCE [LARGE SCALE GENOMIC DNA]</scope>
    <source>
        <strain evidence="3 4">VB511283</strain>
    </source>
</reference>
<keyword evidence="2" id="KW-0732">Signal</keyword>
<evidence type="ECO:0000313" key="3">
    <source>
        <dbReference type="EMBL" id="NHC35672.1"/>
    </source>
</evidence>
<dbReference type="OrthoDB" id="9897606at2"/>
<keyword evidence="4" id="KW-1185">Reference proteome</keyword>
<comment type="caution">
    <text evidence="3">The sequence shown here is derived from an EMBL/GenBank/DDBJ whole genome shotgun (WGS) entry which is preliminary data.</text>
</comment>
<gene>
    <name evidence="3" type="ORF">QH73_0013540</name>
</gene>
<dbReference type="EMBL" id="JTJC03000003">
    <property type="protein sequence ID" value="NHC35672.1"/>
    <property type="molecule type" value="Genomic_DNA"/>
</dbReference>
<evidence type="ECO:0000256" key="1">
    <source>
        <dbReference type="SAM" id="MobiDB-lite"/>
    </source>
</evidence>
<organism evidence="3 4">
    <name type="scientific">Scytonema millei VB511283</name>
    <dbReference type="NCBI Taxonomy" id="1245923"/>
    <lineage>
        <taxon>Bacteria</taxon>
        <taxon>Bacillati</taxon>
        <taxon>Cyanobacteriota</taxon>
        <taxon>Cyanophyceae</taxon>
        <taxon>Nostocales</taxon>
        <taxon>Scytonemataceae</taxon>
        <taxon>Scytonema</taxon>
    </lineage>
</organism>
<evidence type="ECO:0000256" key="2">
    <source>
        <dbReference type="SAM" id="SignalP"/>
    </source>
</evidence>
<dbReference type="Proteomes" id="UP000031532">
    <property type="component" value="Unassembled WGS sequence"/>
</dbReference>
<sequence>MRLILSSIAAIAFLTLPAIVAAQSTSPNSDNNPSFKLPRRTPRNPSRPAEPPEPPEEYKKKIEDIQDLVNSNKQVKTMCANYINDIEYQFLSNKLQIDIGNNSCTFTIIKEVIQPQLAEGKIRTYEYTGDREGVIVTF</sequence>
<evidence type="ECO:0000313" key="4">
    <source>
        <dbReference type="Proteomes" id="UP000031532"/>
    </source>
</evidence>
<dbReference type="AlphaFoldDB" id="A0A9X5I5P1"/>
<proteinExistence type="predicted"/>